<name>R0ETG7_9BRAS</name>
<reference evidence="2" key="1">
    <citation type="journal article" date="2013" name="Nat. Genet.">
        <title>The Capsella rubella genome and the genomic consequences of rapid mating system evolution.</title>
        <authorList>
            <person name="Slotte T."/>
            <person name="Hazzouri K.M."/>
            <person name="Agren J.A."/>
            <person name="Koenig D."/>
            <person name="Maumus F."/>
            <person name="Guo Y.L."/>
            <person name="Steige K."/>
            <person name="Platts A.E."/>
            <person name="Escobar J.S."/>
            <person name="Newman L.K."/>
            <person name="Wang W."/>
            <person name="Mandakova T."/>
            <person name="Vello E."/>
            <person name="Smith L.M."/>
            <person name="Henz S.R."/>
            <person name="Steffen J."/>
            <person name="Takuno S."/>
            <person name="Brandvain Y."/>
            <person name="Coop G."/>
            <person name="Andolfatto P."/>
            <person name="Hu T.T."/>
            <person name="Blanchette M."/>
            <person name="Clark R.M."/>
            <person name="Quesneville H."/>
            <person name="Nordborg M."/>
            <person name="Gaut B.S."/>
            <person name="Lysak M.A."/>
            <person name="Jenkins J."/>
            <person name="Grimwood J."/>
            <person name="Chapman J."/>
            <person name="Prochnik S."/>
            <person name="Shu S."/>
            <person name="Rokhsar D."/>
            <person name="Schmutz J."/>
            <person name="Weigel D."/>
            <person name="Wright S.I."/>
        </authorList>
    </citation>
    <scope>NUCLEOTIDE SEQUENCE [LARGE SCALE GENOMIC DNA]</scope>
    <source>
        <strain evidence="2">cv. Monte Gargano</strain>
    </source>
</reference>
<dbReference type="EMBL" id="KB870937">
    <property type="protein sequence ID" value="EOA12051.1"/>
    <property type="molecule type" value="Genomic_DNA"/>
</dbReference>
<organism evidence="1 2">
    <name type="scientific">Capsella rubella</name>
    <dbReference type="NCBI Taxonomy" id="81985"/>
    <lineage>
        <taxon>Eukaryota</taxon>
        <taxon>Viridiplantae</taxon>
        <taxon>Streptophyta</taxon>
        <taxon>Embryophyta</taxon>
        <taxon>Tracheophyta</taxon>
        <taxon>Spermatophyta</taxon>
        <taxon>Magnoliopsida</taxon>
        <taxon>eudicotyledons</taxon>
        <taxon>Gunneridae</taxon>
        <taxon>Pentapetalae</taxon>
        <taxon>rosids</taxon>
        <taxon>malvids</taxon>
        <taxon>Brassicales</taxon>
        <taxon>Brassicaceae</taxon>
        <taxon>Camelineae</taxon>
        <taxon>Capsella</taxon>
    </lineage>
</organism>
<protein>
    <submittedName>
        <fullName evidence="1">Uncharacterized protein</fullName>
    </submittedName>
</protein>
<dbReference type="Proteomes" id="UP000029121">
    <property type="component" value="Unassembled WGS sequence"/>
</dbReference>
<sequence length="11" mass="1133">HGDGSFVLTSN</sequence>
<feature type="non-terminal residue" evidence="1">
    <location>
        <position position="1"/>
    </location>
</feature>
<accession>R0ETG7</accession>
<keyword evidence="2" id="KW-1185">Reference proteome</keyword>
<evidence type="ECO:0000313" key="1">
    <source>
        <dbReference type="EMBL" id="EOA12051.1"/>
    </source>
</evidence>
<gene>
    <name evidence="1" type="ORF">CARUB_v100079722mg</name>
</gene>
<proteinExistence type="predicted"/>
<feature type="non-terminal residue" evidence="1">
    <location>
        <position position="11"/>
    </location>
</feature>
<evidence type="ECO:0000313" key="2">
    <source>
        <dbReference type="Proteomes" id="UP000029121"/>
    </source>
</evidence>